<dbReference type="Proteomes" id="UP001180453">
    <property type="component" value="Unassembled WGS sequence"/>
</dbReference>
<protein>
    <submittedName>
        <fullName evidence="2">Plasmid stabilization system protein ParE</fullName>
    </submittedName>
</protein>
<evidence type="ECO:0000256" key="1">
    <source>
        <dbReference type="ARBA" id="ARBA00022649"/>
    </source>
</evidence>
<evidence type="ECO:0000313" key="2">
    <source>
        <dbReference type="EMBL" id="MDR7267840.1"/>
    </source>
</evidence>
<reference evidence="2 3" key="1">
    <citation type="submission" date="2023-07" db="EMBL/GenBank/DDBJ databases">
        <title>Sorghum-associated microbial communities from plants grown in Nebraska, USA.</title>
        <authorList>
            <person name="Schachtman D."/>
        </authorList>
    </citation>
    <scope>NUCLEOTIDE SEQUENCE [LARGE SCALE GENOMIC DNA]</scope>
    <source>
        <strain evidence="2 3">BE314</strain>
    </source>
</reference>
<sequence length="105" mass="11816">MTFKVRLTRAAERDLEELFDFVLERELARDGGNLELAGEALDALRAGIATLKTSPFTCRKAAQSPFLRELVVPFGRSGYVALFEIEDASMVTVLTVRHQLEDDYH</sequence>
<dbReference type="Pfam" id="PF05016">
    <property type="entry name" value="ParE_toxin"/>
    <property type="match status" value="1"/>
</dbReference>
<dbReference type="EMBL" id="JAVDXU010000001">
    <property type="protein sequence ID" value="MDR7267840.1"/>
    <property type="molecule type" value="Genomic_DNA"/>
</dbReference>
<proteinExistence type="predicted"/>
<keyword evidence="3" id="KW-1185">Reference proteome</keyword>
<dbReference type="InterPro" id="IPR007712">
    <property type="entry name" value="RelE/ParE_toxin"/>
</dbReference>
<keyword evidence="1" id="KW-1277">Toxin-antitoxin system</keyword>
<name>A0ABU1YG61_ROSSA</name>
<gene>
    <name evidence="2" type="ORF">J2X20_000469</name>
</gene>
<evidence type="ECO:0000313" key="3">
    <source>
        <dbReference type="Proteomes" id="UP001180453"/>
    </source>
</evidence>
<accession>A0ABU1YG61</accession>
<dbReference type="InterPro" id="IPR035093">
    <property type="entry name" value="RelE/ParE_toxin_dom_sf"/>
</dbReference>
<comment type="caution">
    <text evidence="2">The sequence shown here is derived from an EMBL/GenBank/DDBJ whole genome shotgun (WGS) entry which is preliminary data.</text>
</comment>
<dbReference type="RefSeq" id="WP_310260318.1">
    <property type="nucleotide sequence ID" value="NZ_JAVDXU010000001.1"/>
</dbReference>
<organism evidence="2 3">
    <name type="scientific">Roseateles saccharophilus</name>
    <name type="common">Pseudomonas saccharophila</name>
    <dbReference type="NCBI Taxonomy" id="304"/>
    <lineage>
        <taxon>Bacteria</taxon>
        <taxon>Pseudomonadati</taxon>
        <taxon>Pseudomonadota</taxon>
        <taxon>Betaproteobacteria</taxon>
        <taxon>Burkholderiales</taxon>
        <taxon>Sphaerotilaceae</taxon>
        <taxon>Roseateles</taxon>
    </lineage>
</organism>
<dbReference type="Gene3D" id="3.30.2310.20">
    <property type="entry name" value="RelE-like"/>
    <property type="match status" value="1"/>
</dbReference>